<evidence type="ECO:0000313" key="1">
    <source>
        <dbReference type="EMBL" id="EYE92685.1"/>
    </source>
</evidence>
<evidence type="ECO:0000313" key="2">
    <source>
        <dbReference type="Proteomes" id="UP000019804"/>
    </source>
</evidence>
<name>A0A017S931_ASPRC</name>
<dbReference type="GeneID" id="63697712"/>
<dbReference type="RefSeq" id="XP_040636373.1">
    <property type="nucleotide sequence ID" value="XM_040782588.1"/>
</dbReference>
<dbReference type="AlphaFoldDB" id="A0A017S931"/>
<proteinExistence type="predicted"/>
<accession>A0A017S931</accession>
<reference evidence="2" key="1">
    <citation type="journal article" date="2014" name="Nat. Commun.">
        <title>Genomic adaptations of the halophilic Dead Sea filamentous fungus Eurotium rubrum.</title>
        <authorList>
            <person name="Kis-Papo T."/>
            <person name="Weig A.R."/>
            <person name="Riley R."/>
            <person name="Persoh D."/>
            <person name="Salamov A."/>
            <person name="Sun H."/>
            <person name="Lipzen A."/>
            <person name="Wasser S.P."/>
            <person name="Rambold G."/>
            <person name="Grigoriev I.V."/>
            <person name="Nevo E."/>
        </authorList>
    </citation>
    <scope>NUCLEOTIDE SEQUENCE [LARGE SCALE GENOMIC DNA]</scope>
    <source>
        <strain evidence="2">CBS 135680</strain>
    </source>
</reference>
<dbReference type="Proteomes" id="UP000019804">
    <property type="component" value="Unassembled WGS sequence"/>
</dbReference>
<dbReference type="EMBL" id="KK088435">
    <property type="protein sequence ID" value="EYE92685.1"/>
    <property type="molecule type" value="Genomic_DNA"/>
</dbReference>
<sequence>MLTLITLETPWLRLSGFTKFDVSWTFSCAKALSSFFSPVFICVHQGCARARKFAASRKSSSELPGFWGRSLAQVVESLTEEVEVKSLPRLVFLLNSSGDMSCVTTGAGGGFESTPNRYGRGLGAAGAVSAEGTRVKAARRIMGVATFVEEVVRKDSEVMKL</sequence>
<gene>
    <name evidence="1" type="ORF">EURHEDRAFT_415044</name>
</gene>
<protein>
    <submittedName>
        <fullName evidence="1">Uncharacterized protein</fullName>
    </submittedName>
</protein>
<keyword evidence="2" id="KW-1185">Reference proteome</keyword>
<dbReference type="HOGENOM" id="CLU_1643341_0_0_1"/>
<organism evidence="1 2">
    <name type="scientific">Aspergillus ruber (strain CBS 135680)</name>
    <dbReference type="NCBI Taxonomy" id="1388766"/>
    <lineage>
        <taxon>Eukaryota</taxon>
        <taxon>Fungi</taxon>
        <taxon>Dikarya</taxon>
        <taxon>Ascomycota</taxon>
        <taxon>Pezizomycotina</taxon>
        <taxon>Eurotiomycetes</taxon>
        <taxon>Eurotiomycetidae</taxon>
        <taxon>Eurotiales</taxon>
        <taxon>Aspergillaceae</taxon>
        <taxon>Aspergillus</taxon>
        <taxon>Aspergillus subgen. Aspergillus</taxon>
    </lineage>
</organism>